<evidence type="ECO:0000313" key="10">
    <source>
        <dbReference type="EMBL" id="NWI51146.1"/>
    </source>
</evidence>
<dbReference type="Proteomes" id="UP000642973">
    <property type="component" value="Unassembled WGS sequence"/>
</dbReference>
<evidence type="ECO:0000256" key="2">
    <source>
        <dbReference type="ARBA" id="ARBA00012180"/>
    </source>
</evidence>
<proteinExistence type="inferred from homology"/>
<evidence type="ECO:0000259" key="9">
    <source>
        <dbReference type="PROSITE" id="PS50878"/>
    </source>
</evidence>
<dbReference type="GO" id="GO:0035613">
    <property type="term" value="F:RNA stem-loop binding"/>
    <property type="evidence" value="ECO:0007669"/>
    <property type="project" value="TreeGrafter"/>
</dbReference>
<evidence type="ECO:0000256" key="5">
    <source>
        <dbReference type="ARBA" id="ARBA00022722"/>
    </source>
</evidence>
<keyword evidence="8" id="KW-0695">RNA-directed DNA polymerase</keyword>
<protein>
    <recommendedName>
        <fullName evidence="2">ribonuclease H</fullName>
        <ecNumber evidence="2">3.1.26.4</ecNumber>
    </recommendedName>
</protein>
<sequence>AGNAVIVHYMDNIVVCAPGGDAVQSLLDKVILTLTAAGFELQEEKIQRMPPWRYLGLEITSRTIRPQRLVIKDNPKTLTDFQQ</sequence>
<dbReference type="Gene3D" id="3.30.70.270">
    <property type="match status" value="2"/>
</dbReference>
<evidence type="ECO:0000256" key="6">
    <source>
        <dbReference type="ARBA" id="ARBA00022759"/>
    </source>
</evidence>
<dbReference type="InterPro" id="IPR043502">
    <property type="entry name" value="DNA/RNA_pol_sf"/>
</dbReference>
<dbReference type="InterPro" id="IPR043128">
    <property type="entry name" value="Rev_trsase/Diguanyl_cyclase"/>
</dbReference>
<dbReference type="PANTHER" id="PTHR41694:SF3">
    <property type="entry name" value="RNA-DIRECTED DNA POLYMERASE-RELATED"/>
    <property type="match status" value="1"/>
</dbReference>
<organism evidence="10 11">
    <name type="scientific">Calyptomena viridis</name>
    <name type="common">Lesser green broadbill</name>
    <dbReference type="NCBI Taxonomy" id="135972"/>
    <lineage>
        <taxon>Eukaryota</taxon>
        <taxon>Metazoa</taxon>
        <taxon>Chordata</taxon>
        <taxon>Craniata</taxon>
        <taxon>Vertebrata</taxon>
        <taxon>Euteleostomi</taxon>
        <taxon>Archelosauria</taxon>
        <taxon>Archosauria</taxon>
        <taxon>Dinosauria</taxon>
        <taxon>Saurischia</taxon>
        <taxon>Theropoda</taxon>
        <taxon>Coelurosauria</taxon>
        <taxon>Aves</taxon>
        <taxon>Neognathae</taxon>
        <taxon>Neoaves</taxon>
        <taxon>Telluraves</taxon>
        <taxon>Australaves</taxon>
        <taxon>Passeriformes</taxon>
        <taxon>Eurylaimidae</taxon>
        <taxon>Calyptomena</taxon>
    </lineage>
</organism>
<accession>A0A851C473</accession>
<keyword evidence="5" id="KW-0540">Nuclease</keyword>
<dbReference type="EMBL" id="WEIV01006378">
    <property type="protein sequence ID" value="NWI51146.1"/>
    <property type="molecule type" value="Genomic_DNA"/>
</dbReference>
<feature type="domain" description="Reverse transcriptase" evidence="9">
    <location>
        <begin position="1"/>
        <end position="59"/>
    </location>
</feature>
<dbReference type="InterPro" id="IPR000477">
    <property type="entry name" value="RT_dom"/>
</dbReference>
<comment type="caution">
    <text evidence="10">The sequence shown here is derived from an EMBL/GenBank/DDBJ whole genome shotgun (WGS) entry which is preliminary data.</text>
</comment>
<dbReference type="GO" id="GO:0003964">
    <property type="term" value="F:RNA-directed DNA polymerase activity"/>
    <property type="evidence" value="ECO:0007669"/>
    <property type="project" value="UniProtKB-KW"/>
</dbReference>
<dbReference type="SUPFAM" id="SSF56672">
    <property type="entry name" value="DNA/RNA polymerases"/>
    <property type="match status" value="1"/>
</dbReference>
<keyword evidence="4" id="KW-0548">Nucleotidyltransferase</keyword>
<keyword evidence="11" id="KW-1185">Reference proteome</keyword>
<keyword evidence="3" id="KW-0808">Transferase</keyword>
<evidence type="ECO:0000256" key="3">
    <source>
        <dbReference type="ARBA" id="ARBA00022679"/>
    </source>
</evidence>
<dbReference type="Pfam" id="PF00078">
    <property type="entry name" value="RVT_1"/>
    <property type="match status" value="1"/>
</dbReference>
<evidence type="ECO:0000256" key="7">
    <source>
        <dbReference type="ARBA" id="ARBA00022801"/>
    </source>
</evidence>
<keyword evidence="6" id="KW-0255">Endonuclease</keyword>
<dbReference type="PANTHER" id="PTHR41694">
    <property type="entry name" value="ENDOGENOUS RETROVIRUS GROUP K MEMBER POL PROTEIN"/>
    <property type="match status" value="1"/>
</dbReference>
<feature type="non-terminal residue" evidence="10">
    <location>
        <position position="83"/>
    </location>
</feature>
<evidence type="ECO:0000256" key="1">
    <source>
        <dbReference type="ARBA" id="ARBA00010879"/>
    </source>
</evidence>
<dbReference type="PROSITE" id="PS50878">
    <property type="entry name" value="RT_POL"/>
    <property type="match status" value="1"/>
</dbReference>
<feature type="non-terminal residue" evidence="10">
    <location>
        <position position="1"/>
    </location>
</feature>
<evidence type="ECO:0000256" key="8">
    <source>
        <dbReference type="ARBA" id="ARBA00022918"/>
    </source>
</evidence>
<keyword evidence="7" id="KW-0378">Hydrolase</keyword>
<reference evidence="10" key="1">
    <citation type="submission" date="2019-10" db="EMBL/GenBank/DDBJ databases">
        <title>Bird 10,000 Genomes (B10K) Project - Family phase.</title>
        <authorList>
            <person name="Zhang G."/>
        </authorList>
    </citation>
    <scope>NUCLEOTIDE SEQUENCE</scope>
    <source>
        <strain evidence="10">B10K-DU-002-55</strain>
        <tissue evidence="10">Muscle</tissue>
    </source>
</reference>
<evidence type="ECO:0000313" key="11">
    <source>
        <dbReference type="Proteomes" id="UP000642973"/>
    </source>
</evidence>
<comment type="similarity">
    <text evidence="1">Belongs to the beta type-B retroviral polymerase family. HERV class-II K(HML-2) pol subfamily.</text>
</comment>
<dbReference type="EC" id="3.1.26.4" evidence="2"/>
<name>A0A851C473_CALVR</name>
<dbReference type="AlphaFoldDB" id="A0A851C473"/>
<gene>
    <name evidence="10" type="primary">Ervk8_0</name>
    <name evidence="10" type="ORF">CALVIR_R14883</name>
</gene>
<dbReference type="GO" id="GO:0004523">
    <property type="term" value="F:RNA-DNA hybrid ribonuclease activity"/>
    <property type="evidence" value="ECO:0007669"/>
    <property type="project" value="UniProtKB-EC"/>
</dbReference>
<evidence type="ECO:0000256" key="4">
    <source>
        <dbReference type="ARBA" id="ARBA00022695"/>
    </source>
</evidence>